<keyword evidence="5" id="KW-0808">Transferase</keyword>
<comment type="subcellular location">
    <subcellularLocation>
        <location evidence="2">Cell membrane</location>
    </subcellularLocation>
</comment>
<dbReference type="RefSeq" id="WP_119704644.1">
    <property type="nucleotide sequence ID" value="NZ_JBHSOI010000002.1"/>
</dbReference>
<dbReference type="InterPro" id="IPR050736">
    <property type="entry name" value="Sensor_HK_Regulatory"/>
</dbReference>
<dbReference type="Gene3D" id="3.30.565.10">
    <property type="entry name" value="Histidine kinase-like ATPase, C-terminal domain"/>
    <property type="match status" value="1"/>
</dbReference>
<evidence type="ECO:0000256" key="2">
    <source>
        <dbReference type="ARBA" id="ARBA00004236"/>
    </source>
</evidence>
<evidence type="ECO:0000256" key="5">
    <source>
        <dbReference type="ARBA" id="ARBA00022679"/>
    </source>
</evidence>
<dbReference type="PRINTS" id="PR00344">
    <property type="entry name" value="BCTRLSENSOR"/>
</dbReference>
<dbReference type="Gene3D" id="3.30.450.20">
    <property type="entry name" value="PAS domain"/>
    <property type="match status" value="1"/>
</dbReference>
<feature type="domain" description="Histidine kinase" evidence="8">
    <location>
        <begin position="132"/>
        <end position="346"/>
    </location>
</feature>
<evidence type="ECO:0000256" key="4">
    <source>
        <dbReference type="ARBA" id="ARBA00022553"/>
    </source>
</evidence>
<dbReference type="PROSITE" id="PS50109">
    <property type="entry name" value="HIS_KIN"/>
    <property type="match status" value="1"/>
</dbReference>
<proteinExistence type="predicted"/>
<dbReference type="InterPro" id="IPR005467">
    <property type="entry name" value="His_kinase_dom"/>
</dbReference>
<dbReference type="CDD" id="cd00082">
    <property type="entry name" value="HisKA"/>
    <property type="match status" value="1"/>
</dbReference>
<dbReference type="GO" id="GO:0005886">
    <property type="term" value="C:plasma membrane"/>
    <property type="evidence" value="ECO:0007669"/>
    <property type="project" value="UniProtKB-SubCell"/>
</dbReference>
<dbReference type="OrthoDB" id="9813151at2"/>
<dbReference type="AlphaFoldDB" id="A0A371P3T0"/>
<evidence type="ECO:0000256" key="3">
    <source>
        <dbReference type="ARBA" id="ARBA00012438"/>
    </source>
</evidence>
<dbReference type="PANTHER" id="PTHR43711">
    <property type="entry name" value="TWO-COMPONENT HISTIDINE KINASE"/>
    <property type="match status" value="1"/>
</dbReference>
<dbReference type="InterPro" id="IPR036097">
    <property type="entry name" value="HisK_dim/P_sf"/>
</dbReference>
<evidence type="ECO:0000256" key="7">
    <source>
        <dbReference type="ARBA" id="ARBA00023012"/>
    </source>
</evidence>
<evidence type="ECO:0000313" key="10">
    <source>
        <dbReference type="Proteomes" id="UP000265581"/>
    </source>
</evidence>
<gene>
    <name evidence="9" type="ORF">DX116_12760</name>
</gene>
<dbReference type="FunFam" id="1.10.287.130:FF:000001">
    <property type="entry name" value="Two-component sensor histidine kinase"/>
    <property type="match status" value="1"/>
</dbReference>
<evidence type="ECO:0000313" key="9">
    <source>
        <dbReference type="EMBL" id="REK70046.1"/>
    </source>
</evidence>
<dbReference type="Pfam" id="PF02518">
    <property type="entry name" value="HATPase_c"/>
    <property type="match status" value="1"/>
</dbReference>
<dbReference type="Pfam" id="PF08448">
    <property type="entry name" value="PAS_4"/>
    <property type="match status" value="1"/>
</dbReference>
<comment type="caution">
    <text evidence="9">The sequence shown here is derived from an EMBL/GenBank/DDBJ whole genome shotgun (WGS) entry which is preliminary data.</text>
</comment>
<dbReference type="SUPFAM" id="SSF55874">
    <property type="entry name" value="ATPase domain of HSP90 chaperone/DNA topoisomerase II/histidine kinase"/>
    <property type="match status" value="1"/>
</dbReference>
<dbReference type="Gene3D" id="1.10.287.130">
    <property type="match status" value="1"/>
</dbReference>
<dbReference type="EC" id="2.7.13.3" evidence="3"/>
<evidence type="ECO:0000256" key="1">
    <source>
        <dbReference type="ARBA" id="ARBA00000085"/>
    </source>
</evidence>
<evidence type="ECO:0000259" key="8">
    <source>
        <dbReference type="PROSITE" id="PS50109"/>
    </source>
</evidence>
<protein>
    <recommendedName>
        <fullName evidence="3">histidine kinase</fullName>
        <ecNumber evidence="3">2.7.13.3</ecNumber>
    </recommendedName>
</protein>
<evidence type="ECO:0000256" key="6">
    <source>
        <dbReference type="ARBA" id="ARBA00022777"/>
    </source>
</evidence>
<dbReference type="InterPro" id="IPR003661">
    <property type="entry name" value="HisK_dim/P_dom"/>
</dbReference>
<keyword evidence="10" id="KW-1185">Reference proteome</keyword>
<dbReference type="SUPFAM" id="SSF55785">
    <property type="entry name" value="PYP-like sensor domain (PAS domain)"/>
    <property type="match status" value="1"/>
</dbReference>
<dbReference type="InterPro" id="IPR004358">
    <property type="entry name" value="Sig_transdc_His_kin-like_C"/>
</dbReference>
<keyword evidence="7" id="KW-0902">Two-component regulatory system</keyword>
<accession>A0A371P3T0</accession>
<dbReference type="SMART" id="SM00387">
    <property type="entry name" value="HATPase_c"/>
    <property type="match status" value="1"/>
</dbReference>
<dbReference type="InterPro" id="IPR035965">
    <property type="entry name" value="PAS-like_dom_sf"/>
</dbReference>
<dbReference type="SMART" id="SM00388">
    <property type="entry name" value="HisKA"/>
    <property type="match status" value="1"/>
</dbReference>
<dbReference type="CDD" id="cd00130">
    <property type="entry name" value="PAS"/>
    <property type="match status" value="1"/>
</dbReference>
<dbReference type="SUPFAM" id="SSF47384">
    <property type="entry name" value="Homodimeric domain of signal transducing histidine kinase"/>
    <property type="match status" value="1"/>
</dbReference>
<dbReference type="InterPro" id="IPR036890">
    <property type="entry name" value="HATPase_C_sf"/>
</dbReference>
<organism evidence="9 10">
    <name type="scientific">Aeromicrobium endophyticum</name>
    <dbReference type="NCBI Taxonomy" id="2292704"/>
    <lineage>
        <taxon>Bacteria</taxon>
        <taxon>Bacillati</taxon>
        <taxon>Actinomycetota</taxon>
        <taxon>Actinomycetes</taxon>
        <taxon>Propionibacteriales</taxon>
        <taxon>Nocardioidaceae</taxon>
        <taxon>Aeromicrobium</taxon>
    </lineage>
</organism>
<dbReference type="InterPro" id="IPR003594">
    <property type="entry name" value="HATPase_dom"/>
</dbReference>
<dbReference type="InterPro" id="IPR013656">
    <property type="entry name" value="PAS_4"/>
</dbReference>
<reference evidence="9 10" key="1">
    <citation type="submission" date="2018-08" db="EMBL/GenBank/DDBJ databases">
        <title>Aeromicrobium sp. M2KJ-4, whole genome shotgun sequence.</title>
        <authorList>
            <person name="Tuo L."/>
        </authorList>
    </citation>
    <scope>NUCLEOTIDE SEQUENCE [LARGE SCALE GENOMIC DNA]</scope>
    <source>
        <strain evidence="9 10">M2KJ-4</strain>
    </source>
</reference>
<dbReference type="EMBL" id="QUBR01000002">
    <property type="protein sequence ID" value="REK70046.1"/>
    <property type="molecule type" value="Genomic_DNA"/>
</dbReference>
<sequence length="352" mass="39165">MESAHRSDFDHYPDGVIIAGPDGLVEYVNPRIVSMARAEDDEMLGMHLSEAVPFDDLNGNSWYDSMRPYDGLNIRTRISEASWWSPKGSEYLITATLVREKRGGPVQRVVVSVRNARIRNQADRERSDLVATVAHELRSPLTGIKGFTSTLLTKWSKFSEEQRQLMLETVDSDADRLSRLITELLDAARIDAGRLTLKRGPVKLDEVVRHVLTNVSGGSSEPFEISIKDDLDLIWGDSDRIHQVVTNLVENAMRHGFGLREVVVQNTRHHDYGGGVSLQIHDNGPGIPVEMRQRVFSRFWRSGPGAGSGLGMYIVRGIVEEHGGAIDIQDAEGGGAQIRVWFPINEPASMSD</sequence>
<dbReference type="Pfam" id="PF00512">
    <property type="entry name" value="HisKA"/>
    <property type="match status" value="1"/>
</dbReference>
<dbReference type="PANTHER" id="PTHR43711:SF1">
    <property type="entry name" value="HISTIDINE KINASE 1"/>
    <property type="match status" value="1"/>
</dbReference>
<dbReference type="GO" id="GO:0000155">
    <property type="term" value="F:phosphorelay sensor kinase activity"/>
    <property type="evidence" value="ECO:0007669"/>
    <property type="project" value="InterPro"/>
</dbReference>
<name>A0A371P3T0_9ACTN</name>
<dbReference type="CDD" id="cd00075">
    <property type="entry name" value="HATPase"/>
    <property type="match status" value="1"/>
</dbReference>
<keyword evidence="6 9" id="KW-0418">Kinase</keyword>
<keyword evidence="4" id="KW-0597">Phosphoprotein</keyword>
<dbReference type="Proteomes" id="UP000265581">
    <property type="component" value="Unassembled WGS sequence"/>
</dbReference>
<dbReference type="InterPro" id="IPR000014">
    <property type="entry name" value="PAS"/>
</dbReference>
<comment type="catalytic activity">
    <reaction evidence="1">
        <text>ATP + protein L-histidine = ADP + protein N-phospho-L-histidine.</text>
        <dbReference type="EC" id="2.7.13.3"/>
    </reaction>
</comment>